<feature type="region of interest" description="Disordered" evidence="1">
    <location>
        <begin position="58"/>
        <end position="84"/>
    </location>
</feature>
<gene>
    <name evidence="2" type="ordered locus">PSMK_28920</name>
</gene>
<feature type="compositionally biased region" description="Basic and acidic residues" evidence="1">
    <location>
        <begin position="219"/>
        <end position="263"/>
    </location>
</feature>
<keyword evidence="3" id="KW-1185">Reference proteome</keyword>
<dbReference type="EMBL" id="AP012338">
    <property type="protein sequence ID" value="BAM05051.1"/>
    <property type="molecule type" value="Genomic_DNA"/>
</dbReference>
<dbReference type="HOGENOM" id="CLU_828609_0_0_0"/>
<dbReference type="KEGG" id="phm:PSMK_28920"/>
<feature type="region of interest" description="Disordered" evidence="1">
    <location>
        <begin position="1"/>
        <end position="28"/>
    </location>
</feature>
<organism evidence="2 3">
    <name type="scientific">Phycisphaera mikurensis (strain NBRC 102666 / KCTC 22515 / FYK2301M01)</name>
    <dbReference type="NCBI Taxonomy" id="1142394"/>
    <lineage>
        <taxon>Bacteria</taxon>
        <taxon>Pseudomonadati</taxon>
        <taxon>Planctomycetota</taxon>
        <taxon>Phycisphaerae</taxon>
        <taxon>Phycisphaerales</taxon>
        <taxon>Phycisphaeraceae</taxon>
        <taxon>Phycisphaera</taxon>
    </lineage>
</organism>
<evidence type="ECO:0000313" key="3">
    <source>
        <dbReference type="Proteomes" id="UP000007881"/>
    </source>
</evidence>
<feature type="region of interest" description="Disordered" evidence="1">
    <location>
        <begin position="212"/>
        <end position="265"/>
    </location>
</feature>
<feature type="region of interest" description="Disordered" evidence="1">
    <location>
        <begin position="288"/>
        <end position="335"/>
    </location>
</feature>
<accession>I0IIG3</accession>
<dbReference type="RefSeq" id="WP_014438259.1">
    <property type="nucleotide sequence ID" value="NC_017080.1"/>
</dbReference>
<name>I0IIG3_PHYMF</name>
<evidence type="ECO:0000256" key="1">
    <source>
        <dbReference type="SAM" id="MobiDB-lite"/>
    </source>
</evidence>
<proteinExistence type="predicted"/>
<protein>
    <submittedName>
        <fullName evidence="2">Uncharacterized protein</fullName>
    </submittedName>
</protein>
<dbReference type="STRING" id="1142394.PSMK_28920"/>
<dbReference type="Proteomes" id="UP000007881">
    <property type="component" value="Chromosome"/>
</dbReference>
<sequence>MPRSRSKRSDPSHAAAQAGPRASTGGSGLMELALGLTDGLGDASDLDPDAVFGPLAVAAPEAGGEAEPEAAAEPTVAPATPLPEVPDLAGGLLAEMQGRFEELQKWADASTSDLVARRERIAVAEADLAARRDALVAEEQKTAHDRERFARYRSAETEKLVAAAAEAERQAAETVAEAERDARILIESADAQAAEQAKERETAATERIAEQRAAALADADAHRQDVEADLQREREALETERANLARERQRLDEAKAEAAKTQEDLDTEWQSVLRLQRSTESLVKAWEADRERRRGGQAPAASDAPDLRFRGAPAADLGPLGSGADADLSDHRLAA</sequence>
<dbReference type="AlphaFoldDB" id="I0IIG3"/>
<evidence type="ECO:0000313" key="2">
    <source>
        <dbReference type="EMBL" id="BAM05051.1"/>
    </source>
</evidence>
<reference evidence="2 3" key="1">
    <citation type="submission" date="2012-02" db="EMBL/GenBank/DDBJ databases">
        <title>Complete genome sequence of Phycisphaera mikurensis NBRC 102666.</title>
        <authorList>
            <person name="Ankai A."/>
            <person name="Hosoyama A."/>
            <person name="Terui Y."/>
            <person name="Sekine M."/>
            <person name="Fukai R."/>
            <person name="Kato Y."/>
            <person name="Nakamura S."/>
            <person name="Yamada-Narita S."/>
            <person name="Kawakoshi A."/>
            <person name="Fukunaga Y."/>
            <person name="Yamazaki S."/>
            <person name="Fujita N."/>
        </authorList>
    </citation>
    <scope>NUCLEOTIDE SEQUENCE [LARGE SCALE GENOMIC DNA]</scope>
    <source>
        <strain evidence="3">NBRC 102666 / KCTC 22515 / FYK2301M01</strain>
    </source>
</reference>